<feature type="signal peptide" evidence="13">
    <location>
        <begin position="1"/>
        <end position="22"/>
    </location>
</feature>
<comment type="subcellular location">
    <subcellularLocation>
        <location evidence="1">Cell membrane</location>
        <topology evidence="1">Single-pass type I membrane protein</topology>
    </subcellularLocation>
</comment>
<evidence type="ECO:0000256" key="1">
    <source>
        <dbReference type="ARBA" id="ARBA00004251"/>
    </source>
</evidence>
<dbReference type="OrthoDB" id="1394818at2759"/>
<dbReference type="InterPro" id="IPR003591">
    <property type="entry name" value="Leu-rich_rpt_typical-subtyp"/>
</dbReference>
<comment type="similarity">
    <text evidence="2">Belongs to the RLP family.</text>
</comment>
<dbReference type="InterPro" id="IPR001611">
    <property type="entry name" value="Leu-rich_rpt"/>
</dbReference>
<feature type="chain" id="PRO_5010160793" evidence="13">
    <location>
        <begin position="23"/>
        <end position="1113"/>
    </location>
</feature>
<evidence type="ECO:0000256" key="11">
    <source>
        <dbReference type="ARBA" id="ARBA00023180"/>
    </source>
</evidence>
<proteinExistence type="inferred from homology"/>
<evidence type="ECO:0000256" key="13">
    <source>
        <dbReference type="SAM" id="SignalP"/>
    </source>
</evidence>
<dbReference type="Pfam" id="PF13855">
    <property type="entry name" value="LRR_8"/>
    <property type="match status" value="2"/>
</dbReference>
<keyword evidence="11" id="KW-0325">Glycoprotein</keyword>
<evidence type="ECO:0000256" key="2">
    <source>
        <dbReference type="ARBA" id="ARBA00009592"/>
    </source>
</evidence>
<evidence type="ECO:0000256" key="10">
    <source>
        <dbReference type="ARBA" id="ARBA00023170"/>
    </source>
</evidence>
<keyword evidence="16" id="KW-1185">Reference proteome</keyword>
<dbReference type="InterPro" id="IPR013210">
    <property type="entry name" value="LRR_N_plant-typ"/>
</dbReference>
<dbReference type="PANTHER" id="PTHR48061:SF2">
    <property type="entry name" value="RECEPTOR LIKE PROTEIN 30-LIKE"/>
    <property type="match status" value="1"/>
</dbReference>
<evidence type="ECO:0000313" key="16">
    <source>
        <dbReference type="Proteomes" id="UP000087171"/>
    </source>
</evidence>
<dbReference type="Gene3D" id="3.80.10.10">
    <property type="entry name" value="Ribonuclease Inhibitor"/>
    <property type="match status" value="6"/>
</dbReference>
<evidence type="ECO:0000256" key="4">
    <source>
        <dbReference type="ARBA" id="ARBA00022614"/>
    </source>
</evidence>
<evidence type="ECO:0000259" key="14">
    <source>
        <dbReference type="Pfam" id="PF08263"/>
    </source>
</evidence>
<dbReference type="InterPro" id="IPR032675">
    <property type="entry name" value="LRR_dom_sf"/>
</dbReference>
<evidence type="ECO:0000256" key="6">
    <source>
        <dbReference type="ARBA" id="ARBA00022729"/>
    </source>
</evidence>
<keyword evidence="8 12" id="KW-1133">Transmembrane helix</keyword>
<dbReference type="FunFam" id="3.80.10.10:FF:000111">
    <property type="entry name" value="LRR receptor-like serine/threonine-protein kinase ERECTA"/>
    <property type="match status" value="1"/>
</dbReference>
<dbReference type="Pfam" id="PF08263">
    <property type="entry name" value="LRRNT_2"/>
    <property type="match status" value="1"/>
</dbReference>
<dbReference type="PANTHER" id="PTHR48061">
    <property type="entry name" value="LEUCINE-RICH REPEAT RECEPTOR PROTEIN KINASE EMS1-LIKE-RELATED"/>
    <property type="match status" value="1"/>
</dbReference>
<organism evidence="16 17">
    <name type="scientific">Cicer arietinum</name>
    <name type="common">Chickpea</name>
    <name type="synonym">Garbanzo</name>
    <dbReference type="NCBI Taxonomy" id="3827"/>
    <lineage>
        <taxon>Eukaryota</taxon>
        <taxon>Viridiplantae</taxon>
        <taxon>Streptophyta</taxon>
        <taxon>Embryophyta</taxon>
        <taxon>Tracheophyta</taxon>
        <taxon>Spermatophyta</taxon>
        <taxon>Magnoliopsida</taxon>
        <taxon>eudicotyledons</taxon>
        <taxon>Gunneridae</taxon>
        <taxon>Pentapetalae</taxon>
        <taxon>rosids</taxon>
        <taxon>fabids</taxon>
        <taxon>Fabales</taxon>
        <taxon>Fabaceae</taxon>
        <taxon>Papilionoideae</taxon>
        <taxon>50 kb inversion clade</taxon>
        <taxon>NPAAA clade</taxon>
        <taxon>Hologalegina</taxon>
        <taxon>IRL clade</taxon>
        <taxon>Cicereae</taxon>
        <taxon>Cicer</taxon>
    </lineage>
</organism>
<dbReference type="Pfam" id="PF23598">
    <property type="entry name" value="LRR_14"/>
    <property type="match status" value="1"/>
</dbReference>
<dbReference type="eggNOG" id="KOG0619">
    <property type="taxonomic scope" value="Eukaryota"/>
</dbReference>
<dbReference type="PROSITE" id="PS51450">
    <property type="entry name" value="LRR"/>
    <property type="match status" value="1"/>
</dbReference>
<keyword evidence="10" id="KW-0675">Receptor</keyword>
<feature type="domain" description="Leucine-rich repeat-containing N-terminal plant-type" evidence="14">
    <location>
        <begin position="33"/>
        <end position="74"/>
    </location>
</feature>
<sequence length="1113" mass="125096">MRAHIIIFWLFLIPFNIINSRSSNFVVNGYCLDHQRSLLLHLKNNLTFNPTKSTKLVHWNQSDDDCCQWHGVTCKEGHVTALDLSQESISGGLNDLSALFRLQYLQSLNLAFNNFRSMIPQELHKLHNLRYLNLSDASFEGQVPEEISQLKRLVTLDLSSTFTSHHNLKLEKPNIALLMQNLTEITELYLDGVVISAKGDEWGRALSSSTGLRVLSMSSCNLSGPIDSSLAKLQSLSVLKLSHNKLSSIVPDSFANFSNLTILELSSCDLNGSFPKDIFQIHTLKVLDISDNQYLIGSLPDFPLLASLQYLNLRNTNFSGQLPKTISNLKHLSTIDLSYCKFNGSLPNSMSELTQLVYIDLSSNNLTGQLPSFNMSKNLTYLSLFLNHLSGDLPSNHFEGLINLVSIDLGFNSFNGNVPSSLFKLPYLRELKLPYNQLSGLLDEFDNASSPVLEMLDLGSNNLQGHIPVSVFNLRTLRVIQLSSNKFNGTIQLDLIRRLSNLTVLGLSHNNLLIDVNFKHDHNLSPFPEMRTILLASCKLKRIPSFLRNQSTLISLDLSGNEIEGSIPNWIWQLESLINLNLSRNSLTNFEKSLSNMSSNLFTVDLSSNKLKGPISFIPKYASYLDYSSNMLSSTIPPDIGNYLPFINILFLSNNSFKGEIHESFCNASSLRLLDLSYNSFNGMIPKCFATLSSSLRMLNFGVNKLRGHIPDTISSNSCSLRYLDLSDNLLEGSIPKSLINCKKLQVLNLGKNALSDKFPCFLSNISTLRIMVLRSNRLHGSIGCENSSGDWEMLHIVDLASNYLSGTITGTLLNSWKAMMRDENVLGPEFGHLFFEIDDNFHPMSLKAVLPHLNKYLAMKLVKIVANMSRSILDQGLADANSVDLARYQDSVIIVNKGQQMKLVKIQMAFTYVDMSNNYLEGLIPYEIMQFKALNALNLSHNSFSGHIPSSVGNLKNLESMDLSNNSLNGEIPQELSTLSFLGYLNLSFNHLVGQIPLSTQIQTFDADSFKGNEGLCGPPLTNNCSDYGVKGLPPSSSDSYNESLIDWNFLSVELGFIFGFGIFILPIITWKKWRLWYSQHIDEILYRIIPQLDFEYEQHEGKRYRILRWRY</sequence>
<keyword evidence="3" id="KW-1003">Cell membrane</keyword>
<evidence type="ECO:0000313" key="17">
    <source>
        <dbReference type="RefSeq" id="XP_004506724.1"/>
    </source>
</evidence>
<dbReference type="RefSeq" id="XP_004506724.1">
    <property type="nucleotide sequence ID" value="XM_004506667.3"/>
</dbReference>
<dbReference type="FunFam" id="3.80.10.10:FF:000095">
    <property type="entry name" value="LRR receptor-like serine/threonine-protein kinase GSO1"/>
    <property type="match status" value="2"/>
</dbReference>
<dbReference type="AlphaFoldDB" id="A0A1S2YLR7"/>
<evidence type="ECO:0000256" key="5">
    <source>
        <dbReference type="ARBA" id="ARBA00022692"/>
    </source>
</evidence>
<evidence type="ECO:0000259" key="15">
    <source>
        <dbReference type="Pfam" id="PF23598"/>
    </source>
</evidence>
<dbReference type="PRINTS" id="PR00019">
    <property type="entry name" value="LEURICHRPT"/>
</dbReference>
<name>A0A1S2YLR7_CICAR</name>
<dbReference type="SMART" id="SM00369">
    <property type="entry name" value="LRR_TYP"/>
    <property type="match status" value="11"/>
</dbReference>
<reference evidence="17" key="2">
    <citation type="submission" date="2025-08" db="UniProtKB">
        <authorList>
            <consortium name="RefSeq"/>
        </authorList>
    </citation>
    <scope>IDENTIFICATION</scope>
    <source>
        <tissue evidence="17">Etiolated seedlings</tissue>
    </source>
</reference>
<dbReference type="FunFam" id="3.80.10.10:FF:000129">
    <property type="entry name" value="Leucine-rich repeat receptor-like kinase"/>
    <property type="match status" value="1"/>
</dbReference>
<evidence type="ECO:0000256" key="12">
    <source>
        <dbReference type="SAM" id="Phobius"/>
    </source>
</evidence>
<keyword evidence="4" id="KW-0433">Leucine-rich repeat</keyword>
<gene>
    <name evidence="17" type="primary">LOC101498977</name>
</gene>
<keyword evidence="6 13" id="KW-0732">Signal</keyword>
<keyword evidence="7" id="KW-0677">Repeat</keyword>
<dbReference type="GO" id="GO:0005886">
    <property type="term" value="C:plasma membrane"/>
    <property type="evidence" value="ECO:0007669"/>
    <property type="project" value="UniProtKB-SubCell"/>
</dbReference>
<dbReference type="InterPro" id="IPR055414">
    <property type="entry name" value="LRR_R13L4/SHOC2-like"/>
</dbReference>
<dbReference type="STRING" id="3827.A0A1S2YLR7"/>
<accession>A0A1S2YLR7</accession>
<keyword evidence="5 12" id="KW-0812">Transmembrane</keyword>
<feature type="transmembrane region" description="Helical" evidence="12">
    <location>
        <begin position="1049"/>
        <end position="1070"/>
    </location>
</feature>
<dbReference type="Pfam" id="PF00560">
    <property type="entry name" value="LRR_1"/>
    <property type="match status" value="7"/>
</dbReference>
<dbReference type="InterPro" id="IPR046956">
    <property type="entry name" value="RLP23-like"/>
</dbReference>
<evidence type="ECO:0000256" key="7">
    <source>
        <dbReference type="ARBA" id="ARBA00022737"/>
    </source>
</evidence>
<dbReference type="Proteomes" id="UP000087171">
    <property type="component" value="Chromosome Ca6"/>
</dbReference>
<dbReference type="KEGG" id="cam:101498977"/>
<dbReference type="PaxDb" id="3827-XP_004506724.1"/>
<evidence type="ECO:0000256" key="8">
    <source>
        <dbReference type="ARBA" id="ARBA00022989"/>
    </source>
</evidence>
<evidence type="ECO:0000256" key="9">
    <source>
        <dbReference type="ARBA" id="ARBA00023136"/>
    </source>
</evidence>
<dbReference type="SUPFAM" id="SSF52058">
    <property type="entry name" value="L domain-like"/>
    <property type="match status" value="3"/>
</dbReference>
<reference evidence="16" key="1">
    <citation type="journal article" date="2013" name="Nat. Biotechnol.">
        <title>Draft genome sequence of chickpea (Cicer arietinum) provides a resource for trait improvement.</title>
        <authorList>
            <person name="Varshney R.K."/>
            <person name="Song C."/>
            <person name="Saxena R.K."/>
            <person name="Azam S."/>
            <person name="Yu S."/>
            <person name="Sharpe A.G."/>
            <person name="Cannon S."/>
            <person name="Baek J."/>
            <person name="Rosen B.D."/>
            <person name="Tar'an B."/>
            <person name="Millan T."/>
            <person name="Zhang X."/>
            <person name="Ramsay L.D."/>
            <person name="Iwata A."/>
            <person name="Wang Y."/>
            <person name="Nelson W."/>
            <person name="Farmer A.D."/>
            <person name="Gaur P.M."/>
            <person name="Soderlund C."/>
            <person name="Penmetsa R.V."/>
            <person name="Xu C."/>
            <person name="Bharti A.K."/>
            <person name="He W."/>
            <person name="Winter P."/>
            <person name="Zhao S."/>
            <person name="Hane J.K."/>
            <person name="Carrasquilla-Garcia N."/>
            <person name="Condie J.A."/>
            <person name="Upadhyaya H.D."/>
            <person name="Luo M.C."/>
            <person name="Thudi M."/>
            <person name="Gowda C.L."/>
            <person name="Singh N.P."/>
            <person name="Lichtenzveig J."/>
            <person name="Gali K.K."/>
            <person name="Rubio J."/>
            <person name="Nadarajan N."/>
            <person name="Dolezel J."/>
            <person name="Bansal K.C."/>
            <person name="Xu X."/>
            <person name="Edwards D."/>
            <person name="Zhang G."/>
            <person name="Kahl G."/>
            <person name="Gil J."/>
            <person name="Singh K.B."/>
            <person name="Datta S.K."/>
            <person name="Jackson S.A."/>
            <person name="Wang J."/>
            <person name="Cook D.R."/>
        </authorList>
    </citation>
    <scope>NUCLEOTIDE SEQUENCE [LARGE SCALE GENOMIC DNA]</scope>
    <source>
        <strain evidence="16">cv. CDC Frontier</strain>
    </source>
</reference>
<evidence type="ECO:0000256" key="3">
    <source>
        <dbReference type="ARBA" id="ARBA00022475"/>
    </source>
</evidence>
<feature type="domain" description="Disease resistance R13L4/SHOC-2-like LRR" evidence="15">
    <location>
        <begin position="283"/>
        <end position="384"/>
    </location>
</feature>
<protein>
    <submittedName>
        <fullName evidence="17">Receptor-like protein 7</fullName>
    </submittedName>
</protein>
<keyword evidence="9 12" id="KW-0472">Membrane</keyword>
<dbReference type="GeneID" id="101498977"/>
<dbReference type="SUPFAM" id="SSF52047">
    <property type="entry name" value="RNI-like"/>
    <property type="match status" value="1"/>
</dbReference>